<dbReference type="PIRSF" id="PIRSF037677">
    <property type="entry name" value="DNA_mis_repair_Msh6"/>
    <property type="match status" value="1"/>
</dbReference>
<keyword evidence="3" id="KW-0547">Nucleotide-binding</keyword>
<dbReference type="InterPro" id="IPR000432">
    <property type="entry name" value="DNA_mismatch_repair_MutS_C"/>
</dbReference>
<evidence type="ECO:0000256" key="9">
    <source>
        <dbReference type="ARBA" id="ARBA00073774"/>
    </source>
</evidence>
<proteinExistence type="inferred from homology"/>
<evidence type="ECO:0000256" key="8">
    <source>
        <dbReference type="ARBA" id="ARBA00029792"/>
    </source>
</evidence>
<dbReference type="SMART" id="SM00533">
    <property type="entry name" value="MUTSd"/>
    <property type="match status" value="1"/>
</dbReference>
<dbReference type="Gene3D" id="3.30.420.110">
    <property type="entry name" value="MutS, connector domain"/>
    <property type="match status" value="1"/>
</dbReference>
<sequence length="860" mass="96255">MAVTDRTFRDACRISKRTPTPSTRRTLSASLYSASSRPPTRGSSVRDMSTPSGRRSRAGSVVGNDEQQNLICAISEARGVVPAVGICFINISTGEVTMSQICDNQFYVKTIHKLRMYEPSYIVMCSAACPPNSKSTLYCLLEEHIVGARIVPADRSSWNESAGLEYIHNLAFREDSEAIKVAIQGNFYSTCSFSAAMKYLEKEYSIRVAPHSLRIKYQPSEDTMMIDISAVQSLELIRNIREPTSKHSLYGLLNHTLTPMGARILRSNILQPSTLKDSFLVPRYAALSELTTNETMFKEIRAALRKFHDIEKILTKIIFVSPKVSLYESEQALNHILMIKHFLESIPDVFSALASATSPLLTKIRDLCRPDITATILSRILESIEADVTFAKAPVELRNQRTFAVKSETNGLLGVARKTFKEGQADIHNHFEELNETLNLNAALKYDPGRKYWLQINASDFDQKPLPSCLINCVKKRKFIQCQTLLLRKLNQRLKDSEQEIIIQSDEVVQELLDYIRTQVPHLFRVCESIALLDMIASFAQLVTIRDYVKPEINGTLALKAARHPLMDMSIHRFVPNDFYASEDYYFQIVTGCNMSGKSTYIRSAALLQIMAQIGCFVPAEYASFPIIHSIFARVSTDDSIEANLSTFSVEMREMAFILRNVDENSIAIIDELGRGTSTRDGLAIAVAMAESLIKSRARSGDALQDRPGVLNLHLATHTAEDAGTVPKTTMLYKVESGIVDDHHYGLQLAKALGFPSRFMEFAEAVVQDLQARKEASRRSGEAAQVLARRRLVMNLAESLKQSANSQMDNDALWRYLGKLQIEFVSRMENCGRSVNESEVEVVSLAEDSDVQGEEEEVVG</sequence>
<dbReference type="InterPro" id="IPR007696">
    <property type="entry name" value="DNA_mismatch_repair_MutS_core"/>
</dbReference>
<dbReference type="GO" id="GO:0005524">
    <property type="term" value="F:ATP binding"/>
    <property type="evidence" value="ECO:0007669"/>
    <property type="project" value="UniProtKB-KW"/>
</dbReference>
<dbReference type="InterPro" id="IPR045076">
    <property type="entry name" value="MutS"/>
</dbReference>
<evidence type="ECO:0000256" key="7">
    <source>
        <dbReference type="ARBA" id="ARBA00025902"/>
    </source>
</evidence>
<dbReference type="Pfam" id="PF05188">
    <property type="entry name" value="MutS_II"/>
    <property type="match status" value="1"/>
</dbReference>
<evidence type="ECO:0000256" key="10">
    <source>
        <dbReference type="SAM" id="Coils"/>
    </source>
</evidence>
<evidence type="ECO:0000256" key="1">
    <source>
        <dbReference type="ARBA" id="ARBA00007094"/>
    </source>
</evidence>
<feature type="region of interest" description="Disordered" evidence="11">
    <location>
        <begin position="1"/>
        <end position="61"/>
    </location>
</feature>
<keyword evidence="10" id="KW-0175">Coiled coil</keyword>
<dbReference type="Gene3D" id="3.40.50.300">
    <property type="entry name" value="P-loop containing nucleotide triphosphate hydrolases"/>
    <property type="match status" value="1"/>
</dbReference>
<feature type="coiled-coil region" evidence="10">
    <location>
        <begin position="480"/>
        <end position="507"/>
    </location>
</feature>
<dbReference type="Proteomes" id="UP000033483">
    <property type="component" value="Unassembled WGS sequence"/>
</dbReference>
<organism evidence="13 14">
    <name type="scientific">Thielaviopsis punctulata</name>
    <dbReference type="NCBI Taxonomy" id="72032"/>
    <lineage>
        <taxon>Eukaryota</taxon>
        <taxon>Fungi</taxon>
        <taxon>Dikarya</taxon>
        <taxon>Ascomycota</taxon>
        <taxon>Pezizomycotina</taxon>
        <taxon>Sordariomycetes</taxon>
        <taxon>Hypocreomycetidae</taxon>
        <taxon>Microascales</taxon>
        <taxon>Ceratocystidaceae</taxon>
        <taxon>Thielaviopsis</taxon>
    </lineage>
</organism>
<feature type="compositionally biased region" description="Polar residues" evidence="11">
    <location>
        <begin position="32"/>
        <end position="53"/>
    </location>
</feature>
<comment type="subunit">
    <text evidence="7">Heterodimer consisting of MSH2-MSH3 (MutS beta). Forms a ternary complex with MutL alpha (MLH1-PMS1).</text>
</comment>
<dbReference type="PANTHER" id="PTHR11361:SF21">
    <property type="entry name" value="MUTS PROTEIN HOMOLOG 4"/>
    <property type="match status" value="1"/>
</dbReference>
<evidence type="ECO:0000259" key="12">
    <source>
        <dbReference type="PROSITE" id="PS00486"/>
    </source>
</evidence>
<evidence type="ECO:0000256" key="4">
    <source>
        <dbReference type="ARBA" id="ARBA00022840"/>
    </source>
</evidence>
<dbReference type="PROSITE" id="PS00486">
    <property type="entry name" value="DNA_MISMATCH_REPAIR_2"/>
    <property type="match status" value="1"/>
</dbReference>
<keyword evidence="4" id="KW-0067">ATP-binding</keyword>
<comment type="caution">
    <text evidence="13">The sequence shown here is derived from an EMBL/GenBank/DDBJ whole genome shotgun (WGS) entry which is preliminary data.</text>
</comment>
<dbReference type="GO" id="GO:0006298">
    <property type="term" value="P:mismatch repair"/>
    <property type="evidence" value="ECO:0007669"/>
    <property type="project" value="InterPro"/>
</dbReference>
<protein>
    <recommendedName>
        <fullName evidence="2 9">DNA mismatch repair protein MSH3</fullName>
    </recommendedName>
    <alternativeName>
        <fullName evidence="2 9">DNA mismatch repair protein MSH3</fullName>
    </alternativeName>
    <alternativeName>
        <fullName evidence="8">MutS protein homolog 3</fullName>
    </alternativeName>
</protein>
<dbReference type="InterPro" id="IPR036187">
    <property type="entry name" value="DNA_mismatch_repair_MutS_sf"/>
</dbReference>
<dbReference type="GO" id="GO:0005634">
    <property type="term" value="C:nucleus"/>
    <property type="evidence" value="ECO:0007669"/>
    <property type="project" value="TreeGrafter"/>
</dbReference>
<comment type="similarity">
    <text evidence="1">Belongs to the DNA mismatch repair MutS family. MSH3 subfamily.</text>
</comment>
<dbReference type="InterPro" id="IPR007860">
    <property type="entry name" value="DNA_mmatch_repair_MutS_con_dom"/>
</dbReference>
<dbReference type="InterPro" id="IPR027417">
    <property type="entry name" value="P-loop_NTPase"/>
</dbReference>
<feature type="domain" description="DNA mismatch repair proteins mutS family" evidence="12">
    <location>
        <begin position="666"/>
        <end position="682"/>
    </location>
</feature>
<dbReference type="Pfam" id="PF00488">
    <property type="entry name" value="MutS_V"/>
    <property type="match status" value="1"/>
</dbReference>
<dbReference type="SUPFAM" id="SSF53150">
    <property type="entry name" value="DNA repair protein MutS, domain II"/>
    <property type="match status" value="1"/>
</dbReference>
<dbReference type="GO" id="GO:0140664">
    <property type="term" value="F:ATP-dependent DNA damage sensor activity"/>
    <property type="evidence" value="ECO:0007669"/>
    <property type="project" value="InterPro"/>
</dbReference>
<keyword evidence="6" id="KW-0469">Meiosis</keyword>
<dbReference type="SUPFAM" id="SSF52540">
    <property type="entry name" value="P-loop containing nucleoside triphosphate hydrolases"/>
    <property type="match status" value="1"/>
</dbReference>
<dbReference type="SMART" id="SM00534">
    <property type="entry name" value="MUTSac"/>
    <property type="match status" value="1"/>
</dbReference>
<dbReference type="Pfam" id="PF05192">
    <property type="entry name" value="MutS_III"/>
    <property type="match status" value="1"/>
</dbReference>
<evidence type="ECO:0000256" key="5">
    <source>
        <dbReference type="ARBA" id="ARBA00023125"/>
    </source>
</evidence>
<gene>
    <name evidence="13" type="ORF">TD95_000236</name>
</gene>
<name>A0A0F4ZD11_9PEZI</name>
<dbReference type="PANTHER" id="PTHR11361">
    <property type="entry name" value="DNA MISMATCH REPAIR PROTEIN MUTS FAMILY MEMBER"/>
    <property type="match status" value="1"/>
</dbReference>
<dbReference type="GO" id="GO:0007131">
    <property type="term" value="P:reciprocal meiotic recombination"/>
    <property type="evidence" value="ECO:0007669"/>
    <property type="project" value="TreeGrafter"/>
</dbReference>
<keyword evidence="5" id="KW-0238">DNA-binding</keyword>
<dbReference type="Gene3D" id="1.10.1420.10">
    <property type="match status" value="2"/>
</dbReference>
<feature type="compositionally biased region" description="Basic and acidic residues" evidence="11">
    <location>
        <begin position="1"/>
        <end position="13"/>
    </location>
</feature>
<evidence type="ECO:0000256" key="2">
    <source>
        <dbReference type="ARBA" id="ARBA00022151"/>
    </source>
</evidence>
<dbReference type="FunFam" id="3.40.50.300:FF:000870">
    <property type="entry name" value="MutS protein homolog 4"/>
    <property type="match status" value="1"/>
</dbReference>
<dbReference type="InterPro" id="IPR036678">
    <property type="entry name" value="MutS_con_dom_sf"/>
</dbReference>
<dbReference type="EMBL" id="LAEV01001332">
    <property type="protein sequence ID" value="KKA28412.1"/>
    <property type="molecule type" value="Genomic_DNA"/>
</dbReference>
<evidence type="ECO:0000313" key="13">
    <source>
        <dbReference type="EMBL" id="KKA28412.1"/>
    </source>
</evidence>
<accession>A0A0F4ZD11</accession>
<dbReference type="InterPro" id="IPR017261">
    <property type="entry name" value="DNA_mismatch_repair_MutS/MSH"/>
</dbReference>
<evidence type="ECO:0000256" key="11">
    <source>
        <dbReference type="SAM" id="MobiDB-lite"/>
    </source>
</evidence>
<dbReference type="AlphaFoldDB" id="A0A0F4ZD11"/>
<evidence type="ECO:0000256" key="3">
    <source>
        <dbReference type="ARBA" id="ARBA00022741"/>
    </source>
</evidence>
<evidence type="ECO:0000256" key="6">
    <source>
        <dbReference type="ARBA" id="ARBA00023254"/>
    </source>
</evidence>
<dbReference type="GO" id="GO:0030983">
    <property type="term" value="F:mismatched DNA binding"/>
    <property type="evidence" value="ECO:0007669"/>
    <property type="project" value="InterPro"/>
</dbReference>
<evidence type="ECO:0000313" key="14">
    <source>
        <dbReference type="Proteomes" id="UP000033483"/>
    </source>
</evidence>
<feature type="compositionally biased region" description="Low complexity" evidence="11">
    <location>
        <begin position="17"/>
        <end position="31"/>
    </location>
</feature>
<dbReference type="OrthoDB" id="276261at2759"/>
<dbReference type="SUPFAM" id="SSF48334">
    <property type="entry name" value="DNA repair protein MutS, domain III"/>
    <property type="match status" value="1"/>
</dbReference>
<reference evidence="13 14" key="1">
    <citation type="submission" date="2015-03" db="EMBL/GenBank/DDBJ databases">
        <authorList>
            <person name="Radwan O."/>
            <person name="Al-Naeli F.A."/>
            <person name="Rendon G.A."/>
            <person name="Fields C."/>
        </authorList>
    </citation>
    <scope>NUCLEOTIDE SEQUENCE [LARGE SCALE GENOMIC DNA]</scope>
    <source>
        <strain evidence="13">CR-DP1</strain>
    </source>
</reference>
<keyword evidence="14" id="KW-1185">Reference proteome</keyword>